<dbReference type="Proteomes" id="UP001597180">
    <property type="component" value="Unassembled WGS sequence"/>
</dbReference>
<organism evidence="2 3">
    <name type="scientific">Paenibacillus vulneris</name>
    <dbReference type="NCBI Taxonomy" id="1133364"/>
    <lineage>
        <taxon>Bacteria</taxon>
        <taxon>Bacillati</taxon>
        <taxon>Bacillota</taxon>
        <taxon>Bacilli</taxon>
        <taxon>Bacillales</taxon>
        <taxon>Paenibacillaceae</taxon>
        <taxon>Paenibacillus</taxon>
    </lineage>
</organism>
<accession>A0ABW3UGT8</accession>
<dbReference type="EMBL" id="JBHTLU010000012">
    <property type="protein sequence ID" value="MFD1219524.1"/>
    <property type="molecule type" value="Genomic_DNA"/>
</dbReference>
<feature type="coiled-coil region" evidence="1">
    <location>
        <begin position="101"/>
        <end position="135"/>
    </location>
</feature>
<evidence type="ECO:0000313" key="3">
    <source>
        <dbReference type="Proteomes" id="UP001597180"/>
    </source>
</evidence>
<sequence length="285" mass="33545">MIIKGLDNRRVQVSLSILRNKIHVGDIVELQKNGSDVIVKFNDFILGTIPKIYNKEELLQYRLAIVEGIEVMAVTLNFQLRCMTDNEYHQFTLDQIVQKHVKKAEEYINQVMSKIEEKQRKVVEIQKMQEKQENDVLHSKAFKNLAIKYRGKIERSSSFVSRFIDNLNYGSDSNHNKKYLEQQIMSEQKQSGNDITYVTLKRLNDQGRLEKLLNTAIEEIKKNEEVMKRLRIATKHIQRDTYTPPAIRETHCWKCKAELSSRRNNKCRRCRWLVCSCGACNCNRY</sequence>
<proteinExistence type="predicted"/>
<reference evidence="3" key="1">
    <citation type="journal article" date="2019" name="Int. J. Syst. Evol. Microbiol.">
        <title>The Global Catalogue of Microorganisms (GCM) 10K type strain sequencing project: providing services to taxonomists for standard genome sequencing and annotation.</title>
        <authorList>
            <consortium name="The Broad Institute Genomics Platform"/>
            <consortium name="The Broad Institute Genome Sequencing Center for Infectious Disease"/>
            <person name="Wu L."/>
            <person name="Ma J."/>
        </authorList>
    </citation>
    <scope>NUCLEOTIDE SEQUENCE [LARGE SCALE GENOMIC DNA]</scope>
    <source>
        <strain evidence="3">CCUG 53270</strain>
    </source>
</reference>
<protein>
    <submittedName>
        <fullName evidence="2">Uncharacterized protein</fullName>
    </submittedName>
</protein>
<keyword evidence="1" id="KW-0175">Coiled coil</keyword>
<gene>
    <name evidence="2" type="ORF">ACFQ4B_05305</name>
</gene>
<name>A0ABW3UGT8_9BACL</name>
<evidence type="ECO:0000256" key="1">
    <source>
        <dbReference type="SAM" id="Coils"/>
    </source>
</evidence>
<keyword evidence="3" id="KW-1185">Reference proteome</keyword>
<dbReference type="RefSeq" id="WP_345595098.1">
    <property type="nucleotide sequence ID" value="NZ_BAABJG010000055.1"/>
</dbReference>
<comment type="caution">
    <text evidence="2">The sequence shown here is derived from an EMBL/GenBank/DDBJ whole genome shotgun (WGS) entry which is preliminary data.</text>
</comment>
<evidence type="ECO:0000313" key="2">
    <source>
        <dbReference type="EMBL" id="MFD1219524.1"/>
    </source>
</evidence>